<accession>A0A9D4BKL9</accession>
<sequence>MQNYYSTSSSTPQTSSAAAAEFVTSLGMSETNGGVDLTTSAANTPFDLNNSTRDSKSK</sequence>
<dbReference type="Proteomes" id="UP000828390">
    <property type="component" value="Unassembled WGS sequence"/>
</dbReference>
<comment type="caution">
    <text evidence="2">The sequence shown here is derived from an EMBL/GenBank/DDBJ whole genome shotgun (WGS) entry which is preliminary data.</text>
</comment>
<gene>
    <name evidence="2" type="ORF">DPMN_085823</name>
</gene>
<reference evidence="2" key="1">
    <citation type="journal article" date="2019" name="bioRxiv">
        <title>The Genome of the Zebra Mussel, Dreissena polymorpha: A Resource for Invasive Species Research.</title>
        <authorList>
            <person name="McCartney M.A."/>
            <person name="Auch B."/>
            <person name="Kono T."/>
            <person name="Mallez S."/>
            <person name="Zhang Y."/>
            <person name="Obille A."/>
            <person name="Becker A."/>
            <person name="Abrahante J.E."/>
            <person name="Garbe J."/>
            <person name="Badalamenti J.P."/>
            <person name="Herman A."/>
            <person name="Mangelson H."/>
            <person name="Liachko I."/>
            <person name="Sullivan S."/>
            <person name="Sone E.D."/>
            <person name="Koren S."/>
            <person name="Silverstein K.A.T."/>
            <person name="Beckman K.B."/>
            <person name="Gohl D.M."/>
        </authorList>
    </citation>
    <scope>NUCLEOTIDE SEQUENCE</scope>
    <source>
        <strain evidence="2">Duluth1</strain>
        <tissue evidence="2">Whole animal</tissue>
    </source>
</reference>
<feature type="region of interest" description="Disordered" evidence="1">
    <location>
        <begin position="36"/>
        <end position="58"/>
    </location>
</feature>
<evidence type="ECO:0000313" key="2">
    <source>
        <dbReference type="EMBL" id="KAH3698304.1"/>
    </source>
</evidence>
<reference evidence="2" key="2">
    <citation type="submission" date="2020-11" db="EMBL/GenBank/DDBJ databases">
        <authorList>
            <person name="McCartney M.A."/>
            <person name="Auch B."/>
            <person name="Kono T."/>
            <person name="Mallez S."/>
            <person name="Becker A."/>
            <person name="Gohl D.M."/>
            <person name="Silverstein K.A.T."/>
            <person name="Koren S."/>
            <person name="Bechman K.B."/>
            <person name="Herman A."/>
            <person name="Abrahante J.E."/>
            <person name="Garbe J."/>
        </authorList>
    </citation>
    <scope>NUCLEOTIDE SEQUENCE</scope>
    <source>
        <strain evidence="2">Duluth1</strain>
        <tissue evidence="2">Whole animal</tissue>
    </source>
</reference>
<organism evidence="2 3">
    <name type="scientific">Dreissena polymorpha</name>
    <name type="common">Zebra mussel</name>
    <name type="synonym">Mytilus polymorpha</name>
    <dbReference type="NCBI Taxonomy" id="45954"/>
    <lineage>
        <taxon>Eukaryota</taxon>
        <taxon>Metazoa</taxon>
        <taxon>Spiralia</taxon>
        <taxon>Lophotrochozoa</taxon>
        <taxon>Mollusca</taxon>
        <taxon>Bivalvia</taxon>
        <taxon>Autobranchia</taxon>
        <taxon>Heteroconchia</taxon>
        <taxon>Euheterodonta</taxon>
        <taxon>Imparidentia</taxon>
        <taxon>Neoheterodontei</taxon>
        <taxon>Myida</taxon>
        <taxon>Dreissenoidea</taxon>
        <taxon>Dreissenidae</taxon>
        <taxon>Dreissena</taxon>
    </lineage>
</organism>
<dbReference type="EMBL" id="JAIWYP010000016">
    <property type="protein sequence ID" value="KAH3698304.1"/>
    <property type="molecule type" value="Genomic_DNA"/>
</dbReference>
<name>A0A9D4BKL9_DREPO</name>
<feature type="compositionally biased region" description="Polar residues" evidence="1">
    <location>
        <begin position="36"/>
        <end position="52"/>
    </location>
</feature>
<proteinExistence type="predicted"/>
<keyword evidence="3" id="KW-1185">Reference proteome</keyword>
<protein>
    <submittedName>
        <fullName evidence="2">Uncharacterized protein</fullName>
    </submittedName>
</protein>
<dbReference type="AlphaFoldDB" id="A0A9D4BKL9"/>
<evidence type="ECO:0000256" key="1">
    <source>
        <dbReference type="SAM" id="MobiDB-lite"/>
    </source>
</evidence>
<evidence type="ECO:0000313" key="3">
    <source>
        <dbReference type="Proteomes" id="UP000828390"/>
    </source>
</evidence>